<dbReference type="PROSITE" id="PS00622">
    <property type="entry name" value="HTH_LUXR_1"/>
    <property type="match status" value="1"/>
</dbReference>
<comment type="caution">
    <text evidence="6">The sequence shown here is derived from an EMBL/GenBank/DDBJ whole genome shotgun (WGS) entry which is preliminary data.</text>
</comment>
<organism evidence="6 7">
    <name type="scientific">Nonomuraea thailandensis</name>
    <dbReference type="NCBI Taxonomy" id="1188745"/>
    <lineage>
        <taxon>Bacteria</taxon>
        <taxon>Bacillati</taxon>
        <taxon>Actinomycetota</taxon>
        <taxon>Actinomycetes</taxon>
        <taxon>Streptosporangiales</taxon>
        <taxon>Streptosporangiaceae</taxon>
        <taxon>Nonomuraea</taxon>
    </lineage>
</organism>
<dbReference type="SMART" id="SM00421">
    <property type="entry name" value="HTH_LUXR"/>
    <property type="match status" value="1"/>
</dbReference>
<dbReference type="EMBL" id="JAMZEB010000002">
    <property type="protein sequence ID" value="MCP2356082.1"/>
    <property type="molecule type" value="Genomic_DNA"/>
</dbReference>
<evidence type="ECO:0000259" key="5">
    <source>
        <dbReference type="PROSITE" id="PS50043"/>
    </source>
</evidence>
<protein>
    <submittedName>
        <fullName evidence="6">DNA-binding CsgD family transcriptional regulator</fullName>
    </submittedName>
</protein>
<evidence type="ECO:0000256" key="1">
    <source>
        <dbReference type="ARBA" id="ARBA00023015"/>
    </source>
</evidence>
<name>A0A9X2GEB8_9ACTN</name>
<keyword evidence="3" id="KW-0804">Transcription</keyword>
<dbReference type="SUPFAM" id="SSF46894">
    <property type="entry name" value="C-terminal effector domain of the bipartite response regulators"/>
    <property type="match status" value="1"/>
</dbReference>
<dbReference type="Proteomes" id="UP001139648">
    <property type="component" value="Unassembled WGS sequence"/>
</dbReference>
<keyword evidence="2 6" id="KW-0238">DNA-binding</keyword>
<dbReference type="CDD" id="cd06170">
    <property type="entry name" value="LuxR_C_like"/>
    <property type="match status" value="1"/>
</dbReference>
<dbReference type="InterPro" id="IPR036388">
    <property type="entry name" value="WH-like_DNA-bd_sf"/>
</dbReference>
<evidence type="ECO:0000313" key="6">
    <source>
        <dbReference type="EMBL" id="MCP2356082.1"/>
    </source>
</evidence>
<keyword evidence="1" id="KW-0805">Transcription regulation</keyword>
<feature type="region of interest" description="Disordered" evidence="4">
    <location>
        <begin position="365"/>
        <end position="385"/>
    </location>
</feature>
<accession>A0A9X2GEB8</accession>
<evidence type="ECO:0000256" key="3">
    <source>
        <dbReference type="ARBA" id="ARBA00023163"/>
    </source>
</evidence>
<dbReference type="Gene3D" id="1.10.10.10">
    <property type="entry name" value="Winged helix-like DNA-binding domain superfamily/Winged helix DNA-binding domain"/>
    <property type="match status" value="1"/>
</dbReference>
<proteinExistence type="predicted"/>
<dbReference type="InterPro" id="IPR000792">
    <property type="entry name" value="Tscrpt_reg_LuxR_C"/>
</dbReference>
<sequence length="385" mass="41758">MVDVQAVRERVRDDIGRLVHRGMSVECYWRAVSDALAGCVPSEGSCLMTMDPATMLPTAEFVENGLSADAFSRLVEIELREPDYTKWVDLAREGTAAASLSEATAGDLDLSRRQREVRRPEGYADELRVVLSSSTGTWGALTVFRETDRPYFSVPEVRLLSSLTGLLSDGLRRALLLEAASTGHTDTGMLVLDPDDGVDLANREAERWVDELDVGERAGTRLPLVVRSVARQARAIAGGRERVAEVGPARARVRTRTGRWAIVRASLLGQGPLAPVAVLLEAARPAEMAPLLADMYGLTQRERRVTELVAQGLSTREIGNRLHLAAYTVQDHLKAIFAKSGTGSRGDLVARLFFDRRATSLTAPSVIPDGSHGLDDRPSPAGPLA</sequence>
<dbReference type="Pfam" id="PF00196">
    <property type="entry name" value="GerE"/>
    <property type="match status" value="1"/>
</dbReference>
<dbReference type="PANTHER" id="PTHR44688">
    <property type="entry name" value="DNA-BINDING TRANSCRIPTIONAL ACTIVATOR DEVR_DOSR"/>
    <property type="match status" value="1"/>
</dbReference>
<dbReference type="PANTHER" id="PTHR44688:SF16">
    <property type="entry name" value="DNA-BINDING TRANSCRIPTIONAL ACTIVATOR DEVR_DOSR"/>
    <property type="match status" value="1"/>
</dbReference>
<dbReference type="RefSeq" id="WP_253742851.1">
    <property type="nucleotide sequence ID" value="NZ_BAABKA010000001.1"/>
</dbReference>
<evidence type="ECO:0000313" key="7">
    <source>
        <dbReference type="Proteomes" id="UP001139648"/>
    </source>
</evidence>
<gene>
    <name evidence="6" type="ORF">HD597_003102</name>
</gene>
<reference evidence="6" key="1">
    <citation type="submission" date="2022-06" db="EMBL/GenBank/DDBJ databases">
        <title>Sequencing the genomes of 1000 actinobacteria strains.</title>
        <authorList>
            <person name="Klenk H.-P."/>
        </authorList>
    </citation>
    <scope>NUCLEOTIDE SEQUENCE</scope>
    <source>
        <strain evidence="6">DSM 46694</strain>
    </source>
</reference>
<keyword evidence="7" id="KW-1185">Reference proteome</keyword>
<evidence type="ECO:0000256" key="2">
    <source>
        <dbReference type="ARBA" id="ARBA00023125"/>
    </source>
</evidence>
<dbReference type="PROSITE" id="PS50043">
    <property type="entry name" value="HTH_LUXR_2"/>
    <property type="match status" value="1"/>
</dbReference>
<dbReference type="InterPro" id="IPR016032">
    <property type="entry name" value="Sig_transdc_resp-reg_C-effctor"/>
</dbReference>
<feature type="domain" description="HTH luxR-type" evidence="5">
    <location>
        <begin position="291"/>
        <end position="356"/>
    </location>
</feature>
<dbReference type="GO" id="GO:0006355">
    <property type="term" value="P:regulation of DNA-templated transcription"/>
    <property type="evidence" value="ECO:0007669"/>
    <property type="project" value="InterPro"/>
</dbReference>
<dbReference type="AlphaFoldDB" id="A0A9X2GEB8"/>
<dbReference type="PRINTS" id="PR00038">
    <property type="entry name" value="HTHLUXR"/>
</dbReference>
<evidence type="ECO:0000256" key="4">
    <source>
        <dbReference type="SAM" id="MobiDB-lite"/>
    </source>
</evidence>
<dbReference type="GO" id="GO:0003677">
    <property type="term" value="F:DNA binding"/>
    <property type="evidence" value="ECO:0007669"/>
    <property type="project" value="UniProtKB-KW"/>
</dbReference>